<dbReference type="EMBL" id="BIFT01000001">
    <property type="protein sequence ID" value="GCE26032.1"/>
    <property type="molecule type" value="Genomic_DNA"/>
</dbReference>
<dbReference type="Pfam" id="PF05139">
    <property type="entry name" value="Erythro_esteras"/>
    <property type="match status" value="1"/>
</dbReference>
<dbReference type="SUPFAM" id="SSF159501">
    <property type="entry name" value="EreA/ChaN-like"/>
    <property type="match status" value="1"/>
</dbReference>
<dbReference type="PANTHER" id="PTHR31299">
    <property type="entry name" value="ESTERASE, PUTATIVE (AFU_ORTHOLOGUE AFUA_1G05850)-RELATED"/>
    <property type="match status" value="1"/>
</dbReference>
<reference evidence="2" key="1">
    <citation type="submission" date="2018-12" db="EMBL/GenBank/DDBJ databases">
        <title>Tengunoibacter tsumagoiensis gen. nov., sp. nov., Dictyobacter kobayashii sp. nov., D. alpinus sp. nov., and D. joshuensis sp. nov. and description of Dictyobacteraceae fam. nov. within the order Ktedonobacterales isolated from Tengu-no-mugimeshi.</title>
        <authorList>
            <person name="Wang C.M."/>
            <person name="Zheng Y."/>
            <person name="Sakai Y."/>
            <person name="Toyoda A."/>
            <person name="Minakuchi Y."/>
            <person name="Abe K."/>
            <person name="Yokota A."/>
            <person name="Yabe S."/>
        </authorList>
    </citation>
    <scope>NUCLEOTIDE SEQUENCE [LARGE SCALE GENOMIC DNA]</scope>
    <source>
        <strain evidence="2">Uno16</strain>
    </source>
</reference>
<dbReference type="PANTHER" id="PTHR31299:SF0">
    <property type="entry name" value="ESTERASE, PUTATIVE (AFU_ORTHOLOGUE AFUA_1G05850)-RELATED"/>
    <property type="match status" value="1"/>
</dbReference>
<dbReference type="GO" id="GO:0046677">
    <property type="term" value="P:response to antibiotic"/>
    <property type="evidence" value="ECO:0007669"/>
    <property type="project" value="InterPro"/>
</dbReference>
<evidence type="ECO:0000313" key="1">
    <source>
        <dbReference type="EMBL" id="GCE26032.1"/>
    </source>
</evidence>
<dbReference type="Gene3D" id="1.20.1440.30">
    <property type="entry name" value="Biosynthetic Protein domain"/>
    <property type="match status" value="1"/>
</dbReference>
<gene>
    <name evidence="1" type="ORF">KDA_15160</name>
</gene>
<dbReference type="InterPro" id="IPR007815">
    <property type="entry name" value="Emycin_Estase"/>
</dbReference>
<sequence length="595" mass="67732">MQEQHVTQLEEVIEWLKDYAIAFGSTSPGGSNRDLLPFVDIVGSARIVSCGEATHGTHEFFTLKHRLLEILVKEAGFTHFALEDGWAEAERINTFLHTGQGDPTALLEGLRFWTWKTQEMLDIILWMRAYNQDRGSRPALQFCGIDMQSCDLAMHSVLDFVQKVDPDAVEEMLQLYETFWQYAAHLSRYSDEPLAVKQTCSLQLQRVYDLLDQRRPIYEQQASAAEFAFALQSARIVLQAEEMFSAYNYELRDEFMAENAAWHLEQAGPEAKMFIWTHNGHAAAPVGNEQRRFMGTYLSERYQDAFLAVGMLFYQGACNALDREEPQQPVPHLVVLPPQDSYEYAFHATGLEHMMIDLQGFPDEEQRSAWILQPHLHRIIGAMYSARQDKLYWSPIELAYEFDLVFCLNTTTPSRLLHNSHETNDETRTASQLITNKPRNLDFEAGLAYWLYSAPITHQCGIETVFAHSGEACAYLKSSEADPTIFSTMQQTIASTMYVQHRIRLSAYVKAQQVQKYAGLWMRIESPTGALKFDGMANRAISGTSDWTRYEIVLDVPQGSTQIVFGLHLAGRGQVWLDDVQLETVSSEVPTTDPS</sequence>
<dbReference type="Gene3D" id="2.60.120.260">
    <property type="entry name" value="Galactose-binding domain-like"/>
    <property type="match status" value="1"/>
</dbReference>
<dbReference type="Gene3D" id="3.30.1870.10">
    <property type="entry name" value="EreA-like, domain 2"/>
    <property type="match status" value="1"/>
</dbReference>
<organism evidence="1 2">
    <name type="scientific">Dictyobacter alpinus</name>
    <dbReference type="NCBI Taxonomy" id="2014873"/>
    <lineage>
        <taxon>Bacteria</taxon>
        <taxon>Bacillati</taxon>
        <taxon>Chloroflexota</taxon>
        <taxon>Ktedonobacteria</taxon>
        <taxon>Ktedonobacterales</taxon>
        <taxon>Dictyobacteraceae</taxon>
        <taxon>Dictyobacter</taxon>
    </lineage>
</organism>
<proteinExistence type="predicted"/>
<comment type="caution">
    <text evidence="1">The sequence shown here is derived from an EMBL/GenBank/DDBJ whole genome shotgun (WGS) entry which is preliminary data.</text>
</comment>
<dbReference type="Proteomes" id="UP000287171">
    <property type="component" value="Unassembled WGS sequence"/>
</dbReference>
<evidence type="ECO:0000313" key="2">
    <source>
        <dbReference type="Proteomes" id="UP000287171"/>
    </source>
</evidence>
<evidence type="ECO:0008006" key="3">
    <source>
        <dbReference type="Google" id="ProtNLM"/>
    </source>
</evidence>
<protein>
    <recommendedName>
        <fullName evidence="3">Erythromycin esterase</fullName>
    </recommendedName>
</protein>
<dbReference type="CDD" id="cd14728">
    <property type="entry name" value="Ere-like"/>
    <property type="match status" value="1"/>
</dbReference>
<dbReference type="Gene3D" id="3.40.1660.10">
    <property type="entry name" value="EreA-like (biosynthetic domain)"/>
    <property type="match status" value="1"/>
</dbReference>
<dbReference type="RefSeq" id="WP_161982016.1">
    <property type="nucleotide sequence ID" value="NZ_BIFT01000001.1"/>
</dbReference>
<keyword evidence="2" id="KW-1185">Reference proteome</keyword>
<dbReference type="AlphaFoldDB" id="A0A402B3W2"/>
<accession>A0A402B3W2</accession>
<dbReference type="InterPro" id="IPR052036">
    <property type="entry name" value="Hydrolase/PRTase-associated"/>
</dbReference>
<name>A0A402B3W2_9CHLR</name>